<dbReference type="InterPro" id="IPR029068">
    <property type="entry name" value="Glyas_Bleomycin-R_OHBP_Dase"/>
</dbReference>
<dbReference type="RefSeq" id="WP_321398809.1">
    <property type="nucleotide sequence ID" value="NZ_CP139487.1"/>
</dbReference>
<dbReference type="InterPro" id="IPR051785">
    <property type="entry name" value="MMCE/EMCE_epimerase"/>
</dbReference>
<protein>
    <submittedName>
        <fullName evidence="3">VOC family protein</fullName>
    </submittedName>
</protein>
<proteinExistence type="predicted"/>
<dbReference type="PANTHER" id="PTHR43048:SF3">
    <property type="entry name" value="METHYLMALONYL-COA EPIMERASE, MITOCHONDRIAL"/>
    <property type="match status" value="1"/>
</dbReference>
<feature type="domain" description="VOC" evidence="2">
    <location>
        <begin position="25"/>
        <end position="171"/>
    </location>
</feature>
<dbReference type="EMBL" id="CP139487">
    <property type="protein sequence ID" value="WPU66517.1"/>
    <property type="molecule type" value="Genomic_DNA"/>
</dbReference>
<dbReference type="PROSITE" id="PS51819">
    <property type="entry name" value="VOC"/>
    <property type="match status" value="1"/>
</dbReference>
<dbReference type="InterPro" id="IPR032710">
    <property type="entry name" value="NTF2-like_dom_sf"/>
</dbReference>
<dbReference type="Gene3D" id="3.10.180.10">
    <property type="entry name" value="2,3-Dihydroxybiphenyl 1,2-Dioxygenase, domain 1"/>
    <property type="match status" value="1"/>
</dbReference>
<keyword evidence="4" id="KW-1185">Reference proteome</keyword>
<dbReference type="GO" id="GO:0046872">
    <property type="term" value="F:metal ion binding"/>
    <property type="evidence" value="ECO:0007669"/>
    <property type="project" value="UniProtKB-KW"/>
</dbReference>
<dbReference type="InterPro" id="IPR037523">
    <property type="entry name" value="VOC_core"/>
</dbReference>
<dbReference type="SUPFAM" id="SSF54427">
    <property type="entry name" value="NTF2-like"/>
    <property type="match status" value="1"/>
</dbReference>
<reference evidence="3 4" key="1">
    <citation type="submission" date="2023-11" db="EMBL/GenBank/DDBJ databases">
        <title>Peredibacter starrii A3.12.</title>
        <authorList>
            <person name="Mitchell R.J."/>
        </authorList>
    </citation>
    <scope>NUCLEOTIDE SEQUENCE [LARGE SCALE GENOMIC DNA]</scope>
    <source>
        <strain evidence="3 4">A3.12</strain>
    </source>
</reference>
<dbReference type="Proteomes" id="UP001324634">
    <property type="component" value="Chromosome"/>
</dbReference>
<evidence type="ECO:0000259" key="2">
    <source>
        <dbReference type="PROSITE" id="PS51819"/>
    </source>
</evidence>
<evidence type="ECO:0000256" key="1">
    <source>
        <dbReference type="ARBA" id="ARBA00022723"/>
    </source>
</evidence>
<dbReference type="Gene3D" id="3.10.450.50">
    <property type="match status" value="1"/>
</dbReference>
<keyword evidence="1" id="KW-0479">Metal-binding</keyword>
<dbReference type="AlphaFoldDB" id="A0AAX4HTH9"/>
<dbReference type="SUPFAM" id="SSF54593">
    <property type="entry name" value="Glyoxalase/Bleomycin resistance protein/Dihydroxybiphenyl dioxygenase"/>
    <property type="match status" value="1"/>
</dbReference>
<evidence type="ECO:0000313" key="3">
    <source>
        <dbReference type="EMBL" id="WPU66517.1"/>
    </source>
</evidence>
<organism evidence="3 4">
    <name type="scientific">Peredibacter starrii</name>
    <dbReference type="NCBI Taxonomy" id="28202"/>
    <lineage>
        <taxon>Bacteria</taxon>
        <taxon>Pseudomonadati</taxon>
        <taxon>Bdellovibrionota</taxon>
        <taxon>Bacteriovoracia</taxon>
        <taxon>Bacteriovoracales</taxon>
        <taxon>Bacteriovoracaceae</taxon>
        <taxon>Peredibacter</taxon>
    </lineage>
</organism>
<dbReference type="PANTHER" id="PTHR43048">
    <property type="entry name" value="METHYLMALONYL-COA EPIMERASE"/>
    <property type="match status" value="1"/>
</dbReference>
<dbReference type="GO" id="GO:0004493">
    <property type="term" value="F:methylmalonyl-CoA epimerase activity"/>
    <property type="evidence" value="ECO:0007669"/>
    <property type="project" value="TreeGrafter"/>
</dbReference>
<dbReference type="KEGG" id="psti:SOO65_07140"/>
<dbReference type="Pfam" id="PF13669">
    <property type="entry name" value="Glyoxalase_4"/>
    <property type="match status" value="1"/>
</dbReference>
<sequence length="307" mass="34950">MKLLFLLLMISAHAYSKDPALTMKKIDHVGITVPNIAEASKFFIDTFGCAPLTHMGPFNMDHSMSNDRKQKVKPRAKTIELSMITCGDGTNIELFEYKNSKGKKTPPDHEDLGGHHIAFYTENIHEAVKYLREKGLTVIGEPMVMTFGETAGETWVHFMSPWGLELELGESPKGKAVETNFVKQDIIITKHFDAINELDSAKRDTLFDLAYSSNIDFIDPFFTVVGHKNLKNMYDELHKKFPQHQFVVTKVETHHDSTRAKWNLVDAKGKIVHTGEDFILFANGKIAKIYVFIDNHNYKDTSYETHK</sequence>
<dbReference type="GO" id="GO:0046491">
    <property type="term" value="P:L-methylmalonyl-CoA metabolic process"/>
    <property type="evidence" value="ECO:0007669"/>
    <property type="project" value="TreeGrafter"/>
</dbReference>
<evidence type="ECO:0000313" key="4">
    <source>
        <dbReference type="Proteomes" id="UP001324634"/>
    </source>
</evidence>
<gene>
    <name evidence="3" type="ORF">SOO65_07140</name>
</gene>
<accession>A0AAX4HTH9</accession>
<name>A0AAX4HTH9_9BACT</name>